<name>A0AB73C3C9_9FUSO</name>
<evidence type="ECO:0000259" key="3">
    <source>
        <dbReference type="Pfam" id="PF06414"/>
    </source>
</evidence>
<organism evidence="4 5">
    <name type="scientific">Fusobacterium necrophorum DJ-2</name>
    <dbReference type="NCBI Taxonomy" id="1441737"/>
    <lineage>
        <taxon>Bacteria</taxon>
        <taxon>Fusobacteriati</taxon>
        <taxon>Fusobacteriota</taxon>
        <taxon>Fusobacteriia</taxon>
        <taxon>Fusobacteriales</taxon>
        <taxon>Fusobacteriaceae</taxon>
        <taxon>Fusobacterium</taxon>
    </lineage>
</organism>
<feature type="domain" description="Zeta toxin" evidence="3">
    <location>
        <begin position="3"/>
        <end position="160"/>
    </location>
</feature>
<dbReference type="InterPro" id="IPR027417">
    <property type="entry name" value="P-loop_NTPase"/>
</dbReference>
<dbReference type="GO" id="GO:0016301">
    <property type="term" value="F:kinase activity"/>
    <property type="evidence" value="ECO:0007669"/>
    <property type="project" value="InterPro"/>
</dbReference>
<dbReference type="Proteomes" id="UP000027058">
    <property type="component" value="Unassembled WGS sequence"/>
</dbReference>
<dbReference type="AlphaFoldDB" id="A0AB73C3C9"/>
<dbReference type="SUPFAM" id="SSF52540">
    <property type="entry name" value="P-loop containing nucleoside triphosphate hydrolases"/>
    <property type="match status" value="1"/>
</dbReference>
<evidence type="ECO:0000256" key="1">
    <source>
        <dbReference type="ARBA" id="ARBA00022741"/>
    </source>
</evidence>
<dbReference type="PANTHER" id="PTHR39206">
    <property type="entry name" value="SLL8004 PROTEIN"/>
    <property type="match status" value="1"/>
</dbReference>
<dbReference type="EMBL" id="JAAH01000061">
    <property type="protein sequence ID" value="KDE72258.1"/>
    <property type="molecule type" value="Genomic_DNA"/>
</dbReference>
<comment type="caution">
    <text evidence="4">The sequence shown here is derived from an EMBL/GenBank/DDBJ whole genome shotgun (WGS) entry which is preliminary data.</text>
</comment>
<sequence>MSKDLYIFAGVNGAGKSTLYNSHIDDEGIKNSVRINTDEIVRTFGDWRNNVDQIKAGKIAIKLKNECFNKEKSFNEETTLTGKTILKTIEKAKELGYKIHLFYVGVNNPEIAKERVKNRVLRGGHNIEPEIIEKRYYESLENLKKIISKCDYVKIYDNTSMYKNIFSSIDNKITKNNTELPEWSKEAIKEKINSINRSNSDLFKKEEKEIRKVEKIQNPLVEKILKRRENQNNNDKGLKK</sequence>
<dbReference type="Gene3D" id="3.40.50.300">
    <property type="entry name" value="P-loop containing nucleotide triphosphate hydrolases"/>
    <property type="match status" value="1"/>
</dbReference>
<dbReference type="PANTHER" id="PTHR39206:SF1">
    <property type="entry name" value="SLL8004 PROTEIN"/>
    <property type="match status" value="1"/>
</dbReference>
<keyword evidence="2" id="KW-0067">ATP-binding</keyword>
<protein>
    <submittedName>
        <fullName evidence="4">ATPase</fullName>
    </submittedName>
</protein>
<proteinExistence type="predicted"/>
<dbReference type="GO" id="GO:0005524">
    <property type="term" value="F:ATP binding"/>
    <property type="evidence" value="ECO:0007669"/>
    <property type="project" value="UniProtKB-KW"/>
</dbReference>
<evidence type="ECO:0000313" key="4">
    <source>
        <dbReference type="EMBL" id="KDE72258.1"/>
    </source>
</evidence>
<dbReference type="RefSeq" id="WP_051619462.1">
    <property type="nucleotide sequence ID" value="NZ_JAAH01000061.1"/>
</dbReference>
<dbReference type="Pfam" id="PF06414">
    <property type="entry name" value="Zeta_toxin"/>
    <property type="match status" value="1"/>
</dbReference>
<dbReference type="InterPro" id="IPR010488">
    <property type="entry name" value="Zeta_toxin_domain"/>
</dbReference>
<evidence type="ECO:0000313" key="5">
    <source>
        <dbReference type="Proteomes" id="UP000027058"/>
    </source>
</evidence>
<accession>A0AB73C3C9</accession>
<gene>
    <name evidence="4" type="ORF">FUSO8_05905</name>
</gene>
<keyword evidence="1" id="KW-0547">Nucleotide-binding</keyword>
<reference evidence="4 5" key="1">
    <citation type="submission" date="2014-01" db="EMBL/GenBank/DDBJ databases">
        <title>Comparative genomics of Fusobacterium necrophorum wild isolates.</title>
        <authorList>
            <person name="Kittichotirat W."/>
            <person name="Bumgarner R.E."/>
            <person name="Lawrence P."/>
        </authorList>
    </citation>
    <scope>NUCLEOTIDE SEQUENCE [LARGE SCALE GENOMIC DNA]</scope>
    <source>
        <strain evidence="4 5">DJ-2</strain>
    </source>
</reference>
<evidence type="ECO:0000256" key="2">
    <source>
        <dbReference type="ARBA" id="ARBA00022840"/>
    </source>
</evidence>